<gene>
    <name evidence="1" type="ORF">DSO57_1001675</name>
</gene>
<comment type="caution">
    <text evidence="1">The sequence shown here is derived from an EMBL/GenBank/DDBJ whole genome shotgun (WGS) entry which is preliminary data.</text>
</comment>
<protein>
    <submittedName>
        <fullName evidence="1">Uncharacterized protein</fullName>
    </submittedName>
</protein>
<evidence type="ECO:0000313" key="2">
    <source>
        <dbReference type="Proteomes" id="UP001165960"/>
    </source>
</evidence>
<accession>A0ACC2TVY9</accession>
<organism evidence="1 2">
    <name type="scientific">Entomophthora muscae</name>
    <dbReference type="NCBI Taxonomy" id="34485"/>
    <lineage>
        <taxon>Eukaryota</taxon>
        <taxon>Fungi</taxon>
        <taxon>Fungi incertae sedis</taxon>
        <taxon>Zoopagomycota</taxon>
        <taxon>Entomophthoromycotina</taxon>
        <taxon>Entomophthoromycetes</taxon>
        <taxon>Entomophthorales</taxon>
        <taxon>Entomophthoraceae</taxon>
        <taxon>Entomophthora</taxon>
    </lineage>
</organism>
<proteinExistence type="predicted"/>
<sequence length="94" mass="9753">MKFIASTIMLSLLAQTAALPSRSVAFQGLERRGTKSQRTANEDGNGIDVTKPVAVATAEALRTLVSVALAEATTLSTVQATAETLGTLVARPKP</sequence>
<reference evidence="1" key="1">
    <citation type="submission" date="2022-04" db="EMBL/GenBank/DDBJ databases">
        <title>Genome of the entomopathogenic fungus Entomophthora muscae.</title>
        <authorList>
            <person name="Elya C."/>
            <person name="Lovett B.R."/>
            <person name="Lee E."/>
            <person name="Macias A.M."/>
            <person name="Hajek A.E."/>
            <person name="De Bivort B.L."/>
            <person name="Kasson M.T."/>
            <person name="De Fine Licht H.H."/>
            <person name="Stajich J.E."/>
        </authorList>
    </citation>
    <scope>NUCLEOTIDE SEQUENCE</scope>
    <source>
        <strain evidence="1">Berkeley</strain>
    </source>
</reference>
<evidence type="ECO:0000313" key="1">
    <source>
        <dbReference type="EMBL" id="KAJ9078924.1"/>
    </source>
</evidence>
<name>A0ACC2TVY9_9FUNG</name>
<dbReference type="Proteomes" id="UP001165960">
    <property type="component" value="Unassembled WGS sequence"/>
</dbReference>
<dbReference type="EMBL" id="QTSX02002133">
    <property type="protein sequence ID" value="KAJ9078924.1"/>
    <property type="molecule type" value="Genomic_DNA"/>
</dbReference>
<keyword evidence="2" id="KW-1185">Reference proteome</keyword>